<evidence type="ECO:0000256" key="3">
    <source>
        <dbReference type="ARBA" id="ARBA00022801"/>
    </source>
</evidence>
<organism evidence="5 6">
    <name type="scientific">Rhizobium meliloti</name>
    <name type="common">Ensifer meliloti</name>
    <name type="synonym">Sinorhizobium meliloti</name>
    <dbReference type="NCBI Taxonomy" id="382"/>
    <lineage>
        <taxon>Bacteria</taxon>
        <taxon>Pseudomonadati</taxon>
        <taxon>Pseudomonadota</taxon>
        <taxon>Alphaproteobacteria</taxon>
        <taxon>Hyphomicrobiales</taxon>
        <taxon>Rhizobiaceae</taxon>
        <taxon>Sinorhizobium/Ensifer group</taxon>
        <taxon>Sinorhizobium</taxon>
    </lineage>
</organism>
<dbReference type="InterPro" id="IPR029058">
    <property type="entry name" value="AB_hydrolase_fold"/>
</dbReference>
<dbReference type="Proteomes" id="UP000429484">
    <property type="component" value="Unassembled WGS sequence"/>
</dbReference>
<dbReference type="PANTHER" id="PTHR21661">
    <property type="entry name" value="EPOXIDE HYDROLASE 1-RELATED"/>
    <property type="match status" value="1"/>
</dbReference>
<gene>
    <name evidence="5" type="ORF">GHK53_29090</name>
</gene>
<keyword evidence="3" id="KW-0378">Hydrolase</keyword>
<evidence type="ECO:0000313" key="5">
    <source>
        <dbReference type="EMBL" id="MQW36723.1"/>
    </source>
</evidence>
<dbReference type="Gene3D" id="3.40.50.1820">
    <property type="entry name" value="alpha/beta hydrolase"/>
    <property type="match status" value="2"/>
</dbReference>
<comment type="similarity">
    <text evidence="1">Belongs to the peptidase S33 family.</text>
</comment>
<comment type="caution">
    <text evidence="5">The sequence shown here is derived from an EMBL/GenBank/DDBJ whole genome shotgun (WGS) entry which is preliminary data.</text>
</comment>
<keyword evidence="2" id="KW-0058">Aromatic hydrocarbons catabolism</keyword>
<sequence>MSPLSSATRRDLFNAGLTASEAGPLTRHRTAAVASDTIRRFNVDITDEQLADLRQRIAATRWPEKEAVADQFQGIEFATMLELASYSATDYDWRRGEAKLQTFPQSFTEIDKLNNQPAIAISKTSATGELTRDEILDNITLYWLSNTGVSASCLYWEYIGGFSNSKGVPVAVSAFHGEQYEARRSRPERAYPKLIHYNGVEKGGHFTARE</sequence>
<dbReference type="GO" id="GO:0097176">
    <property type="term" value="P:epoxide metabolic process"/>
    <property type="evidence" value="ECO:0007669"/>
    <property type="project" value="TreeGrafter"/>
</dbReference>
<dbReference type="AlphaFoldDB" id="A0AAW9TXL1"/>
<protein>
    <recommendedName>
        <fullName evidence="4">Epoxide hydrolase N-terminal domain-containing protein</fullName>
    </recommendedName>
</protein>
<evidence type="ECO:0000259" key="4">
    <source>
        <dbReference type="Pfam" id="PF06441"/>
    </source>
</evidence>
<dbReference type="SUPFAM" id="SSF53474">
    <property type="entry name" value="alpha/beta-Hydrolases"/>
    <property type="match status" value="1"/>
</dbReference>
<reference evidence="5 6" key="1">
    <citation type="journal article" date="2013" name="Genome Biol.">
        <title>Comparative genomics of the core and accessory genomes of 48 Sinorhizobium strains comprising five genospecies.</title>
        <authorList>
            <person name="Sugawara M."/>
            <person name="Epstein B."/>
            <person name="Badgley B.D."/>
            <person name="Unno T."/>
            <person name="Xu L."/>
            <person name="Reese J."/>
            <person name="Gyaneshwar P."/>
            <person name="Denny R."/>
            <person name="Mudge J."/>
            <person name="Bharti A.K."/>
            <person name="Farmer A.D."/>
            <person name="May G.D."/>
            <person name="Woodward J.E."/>
            <person name="Medigue C."/>
            <person name="Vallenet D."/>
            <person name="Lajus A."/>
            <person name="Rouy Z."/>
            <person name="Martinez-Vaz B."/>
            <person name="Tiffin P."/>
            <person name="Young N.D."/>
            <person name="Sadowsky M.J."/>
        </authorList>
    </citation>
    <scope>NUCLEOTIDE SEQUENCE [LARGE SCALE GENOMIC DNA]</scope>
    <source>
        <strain evidence="5 6">N6B1</strain>
    </source>
</reference>
<dbReference type="Pfam" id="PF06441">
    <property type="entry name" value="EHN"/>
    <property type="match status" value="1"/>
</dbReference>
<evidence type="ECO:0000256" key="2">
    <source>
        <dbReference type="ARBA" id="ARBA00022797"/>
    </source>
</evidence>
<dbReference type="EMBL" id="WISR01000236">
    <property type="protein sequence ID" value="MQW36723.1"/>
    <property type="molecule type" value="Genomic_DNA"/>
</dbReference>
<proteinExistence type="inferred from homology"/>
<dbReference type="PANTHER" id="PTHR21661:SF35">
    <property type="entry name" value="EPOXIDE HYDROLASE"/>
    <property type="match status" value="1"/>
</dbReference>
<name>A0AAW9TXL1_RHIML</name>
<feature type="domain" description="Epoxide hydrolase N-terminal" evidence="4">
    <location>
        <begin position="38"/>
        <end position="114"/>
    </location>
</feature>
<evidence type="ECO:0000313" key="6">
    <source>
        <dbReference type="Proteomes" id="UP000429484"/>
    </source>
</evidence>
<dbReference type="InterPro" id="IPR010497">
    <property type="entry name" value="Epoxide_hydro_N"/>
</dbReference>
<evidence type="ECO:0000256" key="1">
    <source>
        <dbReference type="ARBA" id="ARBA00010088"/>
    </source>
</evidence>
<accession>A0AAW9TXL1</accession>
<dbReference type="GO" id="GO:0004301">
    <property type="term" value="F:epoxide hydrolase activity"/>
    <property type="evidence" value="ECO:0007669"/>
    <property type="project" value="TreeGrafter"/>
</dbReference>